<evidence type="ECO:0000256" key="3">
    <source>
        <dbReference type="SAM" id="Phobius"/>
    </source>
</evidence>
<reference evidence="6" key="1">
    <citation type="journal article" date="2019" name="Int. J. Syst. Evol. Microbiol.">
        <title>The Global Catalogue of Microorganisms (GCM) 10K type strain sequencing project: providing services to taxonomists for standard genome sequencing and annotation.</title>
        <authorList>
            <consortium name="The Broad Institute Genomics Platform"/>
            <consortium name="The Broad Institute Genome Sequencing Center for Infectious Disease"/>
            <person name="Wu L."/>
            <person name="Ma J."/>
        </authorList>
    </citation>
    <scope>NUCLEOTIDE SEQUENCE [LARGE SCALE GENOMIC DNA]</scope>
    <source>
        <strain evidence="6">JCM 6486</strain>
    </source>
</reference>
<organism evidence="5 6">
    <name type="scientific">Paraclostridium tenue</name>
    <dbReference type="NCBI Taxonomy" id="1737"/>
    <lineage>
        <taxon>Bacteria</taxon>
        <taxon>Bacillati</taxon>
        <taxon>Bacillota</taxon>
        <taxon>Clostridia</taxon>
        <taxon>Peptostreptococcales</taxon>
        <taxon>Peptostreptococcaceae</taxon>
        <taxon>Paraclostridium</taxon>
    </lineage>
</organism>
<dbReference type="Gene3D" id="1.10.287.1490">
    <property type="match status" value="1"/>
</dbReference>
<dbReference type="PANTHER" id="PTHR37813:SF1">
    <property type="entry name" value="FELS-2 PROPHAGE PROTEIN"/>
    <property type="match status" value="1"/>
</dbReference>
<dbReference type="EMBL" id="BAAACP010000007">
    <property type="protein sequence ID" value="GAA0863536.1"/>
    <property type="molecule type" value="Genomic_DNA"/>
</dbReference>
<dbReference type="RefSeq" id="WP_346044165.1">
    <property type="nucleotide sequence ID" value="NZ_BAAACP010000007.1"/>
</dbReference>
<feature type="coiled-coil region" evidence="2">
    <location>
        <begin position="58"/>
        <end position="99"/>
    </location>
</feature>
<evidence type="ECO:0000313" key="5">
    <source>
        <dbReference type="EMBL" id="GAA0863536.1"/>
    </source>
</evidence>
<dbReference type="NCBIfam" id="TIGR01760">
    <property type="entry name" value="tape_meas_TP901"/>
    <property type="match status" value="1"/>
</dbReference>
<evidence type="ECO:0000256" key="1">
    <source>
        <dbReference type="ARBA" id="ARBA00022612"/>
    </source>
</evidence>
<name>A0ABP3XGI3_9FIRM</name>
<evidence type="ECO:0000256" key="2">
    <source>
        <dbReference type="SAM" id="Coils"/>
    </source>
</evidence>
<gene>
    <name evidence="5" type="ORF">GCM10008917_13370</name>
</gene>
<keyword evidence="1" id="KW-1188">Viral release from host cell</keyword>
<keyword evidence="3" id="KW-0472">Membrane</keyword>
<dbReference type="Proteomes" id="UP001400965">
    <property type="component" value="Unassembled WGS sequence"/>
</dbReference>
<keyword evidence="3" id="KW-0812">Transmembrane</keyword>
<dbReference type="Pfam" id="PF10145">
    <property type="entry name" value="PhageMin_Tail"/>
    <property type="match status" value="1"/>
</dbReference>
<dbReference type="InterPro" id="IPR010090">
    <property type="entry name" value="Phage_tape_meas"/>
</dbReference>
<evidence type="ECO:0000259" key="4">
    <source>
        <dbReference type="Pfam" id="PF10145"/>
    </source>
</evidence>
<sequence>MAGGVEDISIKLSLESGNFTQQMTAINKEVKNLDRDLKNAGKGVDGFSKSFSGIDSKIQTTTKKIELYNTKLQKQQQEYQRLTQVLDKQKSKLTDLESTLGKGSDEWKKQAELVVKNSQKLNKLSTDINSTKSSLSLLGNELNNSVRDFENLSNKTKSIEERLAAVDRQAQLSESEFNKLGSELSQNGQFFQKLGLEIGQLASKIDTNIAKMNAYESEINKLNTEITQNKEVHSRLASEIQKTETELSQAKSKYGENSNEALQLKSALLQLKDAFNATDDDIEKQVDELQKYQTELNQTEIEINQMSRTLERLPKEQIGKKLIDSGNQLKNIGQNMNQYITVPTLAAGVGIGKLSYDFDQGLGKVGSLVNKSGSEMKQYKDRIIELSNKSGVGLKQMTESMYQGISAGANLNNVFKLLDTSSKLSIGGFTSQETAIDGLTTAMNSFGISYDNVNNVSDKFILTQNLGKTTVDELASSIGQVAPTAHAAGVSFDELMSGVAALTKNGIATSESMTAMKAALSNIIKPSGEAQKIAKSLGLEFNTTALKSKGLAGFLEDVKQKTGGNIDTMGKLFGSTEALNAMLLLTGSGAKDFNGALSEMEKSAGLTDKAFKNMKESSGAKLLDSINKLKNSLIGLGDVLAPAIGFVADKISELSGWFGHLSDDGKIAVVAIAGIAAAIGPVLTGIGSLLTIGGNATIMFSALGVSASTVGTVLGGGFIAALALVVEKLGNSTSALQSLQDNFGTFGTAVGAVLEVLSGGIELTFGNMLIFLEQVGKGMMAFIKGDWGSIPNIVDETTAKLHANGAKALNNLTATTTRAIQILKQSTADGMKGVKDTFDLALKELPKLSKDNIGKISNEFSNGLSKLDADSITILKGTSESMNLLFNGIYEGMSKGEAKEKFKQNLTDMLQSGQFTTSELQNDIKQAMDTINHNIADGSSTIKQSGTDMFNAFKESAKFGVEGAASEVSSKLSGMNQETLNQLTSFGSTWKQAFDGIKLDGSMSSQQMKDKIIENIKVWD</sequence>
<dbReference type="SUPFAM" id="SSF57997">
    <property type="entry name" value="Tropomyosin"/>
    <property type="match status" value="1"/>
</dbReference>
<comment type="caution">
    <text evidence="5">The sequence shown here is derived from an EMBL/GenBank/DDBJ whole genome shotgun (WGS) entry which is preliminary data.</text>
</comment>
<feature type="domain" description="Phage tail tape measure protein" evidence="4">
    <location>
        <begin position="381"/>
        <end position="574"/>
    </location>
</feature>
<feature type="coiled-coil region" evidence="2">
    <location>
        <begin position="205"/>
        <end position="316"/>
    </location>
</feature>
<evidence type="ECO:0000313" key="6">
    <source>
        <dbReference type="Proteomes" id="UP001400965"/>
    </source>
</evidence>
<feature type="transmembrane region" description="Helical" evidence="3">
    <location>
        <begin position="702"/>
        <end position="726"/>
    </location>
</feature>
<feature type="transmembrane region" description="Helical" evidence="3">
    <location>
        <begin position="746"/>
        <end position="772"/>
    </location>
</feature>
<accession>A0ABP3XGI3</accession>
<keyword evidence="2" id="KW-0175">Coiled coil</keyword>
<keyword evidence="3" id="KW-1133">Transmembrane helix</keyword>
<keyword evidence="6" id="KW-1185">Reference proteome</keyword>
<protein>
    <recommendedName>
        <fullName evidence="4">Phage tail tape measure protein domain-containing protein</fullName>
    </recommendedName>
</protein>
<proteinExistence type="predicted"/>
<dbReference type="PANTHER" id="PTHR37813">
    <property type="entry name" value="FELS-2 PROPHAGE PROTEIN"/>
    <property type="match status" value="1"/>
</dbReference>
<feature type="transmembrane region" description="Helical" evidence="3">
    <location>
        <begin position="667"/>
        <end position="690"/>
    </location>
</feature>